<feature type="domain" description="N-acetyltransferase" evidence="1">
    <location>
        <begin position="140"/>
        <end position="290"/>
    </location>
</feature>
<feature type="domain" description="ACT" evidence="2">
    <location>
        <begin position="4"/>
        <end position="82"/>
    </location>
</feature>
<dbReference type="InterPro" id="IPR045865">
    <property type="entry name" value="ACT-like_dom_sf"/>
</dbReference>
<dbReference type="PROSITE" id="PS51671">
    <property type="entry name" value="ACT"/>
    <property type="match status" value="1"/>
</dbReference>
<dbReference type="CDD" id="cd02116">
    <property type="entry name" value="ACT"/>
    <property type="match status" value="1"/>
</dbReference>
<dbReference type="InterPro" id="IPR002912">
    <property type="entry name" value="ACT_dom"/>
</dbReference>
<dbReference type="Proteomes" id="UP000199113">
    <property type="component" value="Unassembled WGS sequence"/>
</dbReference>
<dbReference type="EMBL" id="PJBV01000011">
    <property type="protein sequence ID" value="PKH43550.1"/>
    <property type="molecule type" value="Genomic_DNA"/>
</dbReference>
<dbReference type="InterPro" id="IPR000182">
    <property type="entry name" value="GNAT_dom"/>
</dbReference>
<gene>
    <name evidence="3" type="ORF">CXG46_03605</name>
    <name evidence="4" type="ORF">SAMN05192575_10411</name>
</gene>
<reference evidence="3 6" key="2">
    <citation type="submission" date="2017-12" db="EMBL/GenBank/DDBJ databases">
        <title>Pharmacopeia of the Arctic Ocean.</title>
        <authorList>
            <person name="Collins E."/>
            <person name="Ducluzeau A.-L."/>
        </authorList>
    </citation>
    <scope>NUCLEOTIDE SEQUENCE [LARGE SCALE GENOMIC DNA]</scope>
    <source>
        <strain evidence="3 6">DSM 23325</strain>
    </source>
</reference>
<organism evidence="4 5">
    <name type="scientific">Nocardioides alpinus</name>
    <dbReference type="NCBI Taxonomy" id="748909"/>
    <lineage>
        <taxon>Bacteria</taxon>
        <taxon>Bacillati</taxon>
        <taxon>Actinomycetota</taxon>
        <taxon>Actinomycetes</taxon>
        <taxon>Propionibacteriales</taxon>
        <taxon>Nocardioidaceae</taxon>
        <taxon>Nocardioides</taxon>
    </lineage>
</organism>
<evidence type="ECO:0000313" key="4">
    <source>
        <dbReference type="EMBL" id="SFB13279.1"/>
    </source>
</evidence>
<dbReference type="CDD" id="cd04301">
    <property type="entry name" value="NAT_SF"/>
    <property type="match status" value="1"/>
</dbReference>
<sequence length="293" mass="31197">MLWKMRISLADRPGSLSVVAQRCGEAGVNIVGMQVFPGIESVTDELVVESPDGWTEDDLRALADSAGAEFIDAHRTQEGVLLDQATRHVEAARTILGDPARFPEIVARLLDAEADPIEGRPADTMDLAVGDVVVQVHRTTPFTATEHTRGASMAGLVTDVLRRDASYAARVAPDPGSARAPELVTAGFVVTAVVGAVVVGRAVLDEQAVDAARHLELEVDPGWRRQGLGTRLLKEAARVSAALGDDEMSLVTTADNRSVLPMVLGSGMRGRMKISGAELHVRVPVRDFMAVRG</sequence>
<name>A0A1I0YIT5_9ACTN</name>
<accession>A0A1I0YIT5</accession>
<dbReference type="SUPFAM" id="SSF55021">
    <property type="entry name" value="ACT-like"/>
    <property type="match status" value="1"/>
</dbReference>
<dbReference type="OrthoDB" id="5516749at2"/>
<dbReference type="PROSITE" id="PS51186">
    <property type="entry name" value="GNAT"/>
    <property type="match status" value="1"/>
</dbReference>
<proteinExistence type="predicted"/>
<reference evidence="4" key="1">
    <citation type="submission" date="2016-10" db="EMBL/GenBank/DDBJ databases">
        <authorList>
            <person name="de Groot N.N."/>
        </authorList>
    </citation>
    <scope>NUCLEOTIDE SEQUENCE [LARGE SCALE GENOMIC DNA]</scope>
    <source>
        <strain evidence="4">CGMCC 1.10697</strain>
    </source>
</reference>
<dbReference type="EMBL" id="FOKC01000004">
    <property type="protein sequence ID" value="SFB13279.1"/>
    <property type="molecule type" value="Genomic_DNA"/>
</dbReference>
<evidence type="ECO:0000313" key="3">
    <source>
        <dbReference type="EMBL" id="PKH43550.1"/>
    </source>
</evidence>
<keyword evidence="6" id="KW-1185">Reference proteome</keyword>
<dbReference type="AlphaFoldDB" id="A0A1I0YIT5"/>
<dbReference type="GO" id="GO:0016747">
    <property type="term" value="F:acyltransferase activity, transferring groups other than amino-acyl groups"/>
    <property type="evidence" value="ECO:0007669"/>
    <property type="project" value="InterPro"/>
</dbReference>
<dbReference type="Pfam" id="PF00583">
    <property type="entry name" value="Acetyltransf_1"/>
    <property type="match status" value="1"/>
</dbReference>
<dbReference type="Gene3D" id="3.40.630.30">
    <property type="match status" value="1"/>
</dbReference>
<evidence type="ECO:0000259" key="2">
    <source>
        <dbReference type="PROSITE" id="PS51671"/>
    </source>
</evidence>
<evidence type="ECO:0000259" key="1">
    <source>
        <dbReference type="PROSITE" id="PS51186"/>
    </source>
</evidence>
<dbReference type="Proteomes" id="UP000233565">
    <property type="component" value="Unassembled WGS sequence"/>
</dbReference>
<dbReference type="STRING" id="748909.SAMN05192575_10411"/>
<dbReference type="RefSeq" id="WP_091198060.1">
    <property type="nucleotide sequence ID" value="NZ_FOKC01000004.1"/>
</dbReference>
<evidence type="ECO:0000313" key="6">
    <source>
        <dbReference type="Proteomes" id="UP000233565"/>
    </source>
</evidence>
<protein>
    <submittedName>
        <fullName evidence="4">Acetyltransferase (GNAT) family protein</fullName>
    </submittedName>
    <submittedName>
        <fullName evidence="3">GNAT family N-acetyltransferase</fullName>
    </submittedName>
</protein>
<dbReference type="SUPFAM" id="SSF55729">
    <property type="entry name" value="Acyl-CoA N-acyltransferases (Nat)"/>
    <property type="match status" value="1"/>
</dbReference>
<evidence type="ECO:0000313" key="5">
    <source>
        <dbReference type="Proteomes" id="UP000199113"/>
    </source>
</evidence>
<dbReference type="InterPro" id="IPR016181">
    <property type="entry name" value="Acyl_CoA_acyltransferase"/>
</dbReference>
<keyword evidence="4" id="KW-0808">Transferase</keyword>